<feature type="compositionally biased region" description="Basic and acidic residues" evidence="1">
    <location>
        <begin position="201"/>
        <end position="211"/>
    </location>
</feature>
<evidence type="ECO:0000313" key="2">
    <source>
        <dbReference type="EMBL" id="PWN29374.1"/>
    </source>
</evidence>
<dbReference type="Proteomes" id="UP000245884">
    <property type="component" value="Unassembled WGS sequence"/>
</dbReference>
<keyword evidence="3" id="KW-1185">Reference proteome</keyword>
<dbReference type="EMBL" id="KZ819663">
    <property type="protein sequence ID" value="PWN29374.1"/>
    <property type="molecule type" value="Genomic_DNA"/>
</dbReference>
<feature type="region of interest" description="Disordered" evidence="1">
    <location>
        <begin position="1"/>
        <end position="26"/>
    </location>
</feature>
<dbReference type="GeneID" id="37027229"/>
<evidence type="ECO:0000256" key="1">
    <source>
        <dbReference type="SAM" id="MobiDB-lite"/>
    </source>
</evidence>
<gene>
    <name evidence="2" type="ORF">BDZ90DRAFT_230251</name>
</gene>
<proteinExistence type="predicted"/>
<organism evidence="2 3">
    <name type="scientific">Jaminaea rosea</name>
    <dbReference type="NCBI Taxonomy" id="1569628"/>
    <lineage>
        <taxon>Eukaryota</taxon>
        <taxon>Fungi</taxon>
        <taxon>Dikarya</taxon>
        <taxon>Basidiomycota</taxon>
        <taxon>Ustilaginomycotina</taxon>
        <taxon>Exobasidiomycetes</taxon>
        <taxon>Microstromatales</taxon>
        <taxon>Microstromatales incertae sedis</taxon>
        <taxon>Jaminaea</taxon>
    </lineage>
</organism>
<dbReference type="RefSeq" id="XP_025363986.1">
    <property type="nucleotide sequence ID" value="XM_025505406.1"/>
</dbReference>
<dbReference type="AlphaFoldDB" id="A0A316UWM3"/>
<accession>A0A316UWM3</accession>
<protein>
    <submittedName>
        <fullName evidence="2">Uncharacterized protein</fullName>
    </submittedName>
</protein>
<feature type="compositionally biased region" description="Low complexity" evidence="1">
    <location>
        <begin position="12"/>
        <end position="21"/>
    </location>
</feature>
<evidence type="ECO:0000313" key="3">
    <source>
        <dbReference type="Proteomes" id="UP000245884"/>
    </source>
</evidence>
<name>A0A316UWM3_9BASI</name>
<feature type="compositionally biased region" description="Low complexity" evidence="1">
    <location>
        <begin position="126"/>
        <end position="142"/>
    </location>
</feature>
<feature type="region of interest" description="Disordered" evidence="1">
    <location>
        <begin position="121"/>
        <end position="154"/>
    </location>
</feature>
<feature type="compositionally biased region" description="Polar residues" evidence="1">
    <location>
        <begin position="1"/>
        <end position="11"/>
    </location>
</feature>
<feature type="region of interest" description="Disordered" evidence="1">
    <location>
        <begin position="201"/>
        <end position="305"/>
    </location>
</feature>
<reference evidence="2 3" key="1">
    <citation type="journal article" date="2018" name="Mol. Biol. Evol.">
        <title>Broad Genomic Sampling Reveals a Smut Pathogenic Ancestry of the Fungal Clade Ustilaginomycotina.</title>
        <authorList>
            <person name="Kijpornyongpan T."/>
            <person name="Mondo S.J."/>
            <person name="Barry K."/>
            <person name="Sandor L."/>
            <person name="Lee J."/>
            <person name="Lipzen A."/>
            <person name="Pangilinan J."/>
            <person name="LaButti K."/>
            <person name="Hainaut M."/>
            <person name="Henrissat B."/>
            <person name="Grigoriev I.V."/>
            <person name="Spatafora J.W."/>
            <person name="Aime M.C."/>
        </authorList>
    </citation>
    <scope>NUCLEOTIDE SEQUENCE [LARGE SCALE GENOMIC DNA]</scope>
    <source>
        <strain evidence="2 3">MCA 5214</strain>
    </source>
</reference>
<sequence length="318" mass="34423">MTSGRRPTISATSVTDGGSSTTRRRRSQTLFPPYSLTTRSVLTTLRQLLIISTTLLFVLHTAHAAPIHMSTAVSVPQPGGPVNPMTCSNSASLGCSSQSTAPFNSPERLAFEAANPIFAKSKPPNARTISSASPSAATTASTMVNRTSADDDEERQTLDAVIEWVLQALLDHLDETEEHDLAGERLKTPKATVNDTDVKLGKGVQERRDAYGRPLATLRQPDHVGGSSMEAEQQQQQQQQRFPSPPLSSFETSALKSGMTLHPDIVDTVPTLTPRTSQCRREGGDSPLQADGTRDERDTVPPGSNAFERFWNKILFDG</sequence>